<dbReference type="OrthoDB" id="597477at2"/>
<dbReference type="InterPro" id="IPR036291">
    <property type="entry name" value="NAD(P)-bd_dom_sf"/>
</dbReference>
<accession>A0A366L2F7</accession>
<evidence type="ECO:0000313" key="3">
    <source>
        <dbReference type="EMBL" id="RBQ07960.1"/>
    </source>
</evidence>
<dbReference type="RefSeq" id="WP_113948720.1">
    <property type="nucleotide sequence ID" value="NZ_QNQU01000007.1"/>
</dbReference>
<dbReference type="Gene3D" id="3.40.50.720">
    <property type="entry name" value="NAD(P)-binding Rossmann-like Domain"/>
    <property type="match status" value="1"/>
</dbReference>
<keyword evidence="2" id="KW-0560">Oxidoreductase</keyword>
<dbReference type="CDD" id="cd05233">
    <property type="entry name" value="SDR_c"/>
    <property type="match status" value="1"/>
</dbReference>
<evidence type="ECO:0000313" key="4">
    <source>
        <dbReference type="Proteomes" id="UP000252081"/>
    </source>
</evidence>
<dbReference type="AlphaFoldDB" id="A0A366L2F7"/>
<proteinExistence type="inferred from homology"/>
<dbReference type="EMBL" id="QNQU01000007">
    <property type="protein sequence ID" value="RBQ07960.1"/>
    <property type="molecule type" value="Genomic_DNA"/>
</dbReference>
<sequence length="248" mass="25987">MKTLTAIITGGSTGIGRAIAALFLKKGYNVVINSANEQNLIATFNELGPHQQLAMVAGDISKASTGKLLVETAIERFGSVDVLVNNAGIFASKPFLEVDEAHLDQFLNINLKGTFFTSQAAITQMLKQDGGAIINIGTVLVDHAIGGFPATAPISSKGGIHALTKQLAAEFGKKNIRVNGIAPGIIRSPLQEKNGISDADALAGLHLLNRIGETHDVAELALYLAESNFVTGEFINLDGGHMAGHHIG</sequence>
<comment type="caution">
    <text evidence="3">The sequence shown here is derived from an EMBL/GenBank/DDBJ whole genome shotgun (WGS) entry which is preliminary data.</text>
</comment>
<reference evidence="3 4" key="1">
    <citation type="submission" date="2018-07" db="EMBL/GenBank/DDBJ databases">
        <title>A draft genome of a endophytic bacteria, a new species of Pedobacter.</title>
        <authorList>
            <person name="Zhang Z.D."/>
            <person name="Chen Z.J."/>
        </authorList>
    </citation>
    <scope>NUCLEOTIDE SEQUENCE [LARGE SCALE GENOMIC DNA]</scope>
    <source>
        <strain evidence="3 4">RS10</strain>
    </source>
</reference>
<gene>
    <name evidence="3" type="ORF">DRW42_10225</name>
</gene>
<dbReference type="SUPFAM" id="SSF51735">
    <property type="entry name" value="NAD(P)-binding Rossmann-fold domains"/>
    <property type="match status" value="1"/>
</dbReference>
<name>A0A366L2F7_9SPHI</name>
<dbReference type="PRINTS" id="PR00080">
    <property type="entry name" value="SDRFAMILY"/>
</dbReference>
<evidence type="ECO:0000256" key="2">
    <source>
        <dbReference type="ARBA" id="ARBA00023002"/>
    </source>
</evidence>
<dbReference type="Proteomes" id="UP000252081">
    <property type="component" value="Unassembled WGS sequence"/>
</dbReference>
<dbReference type="PRINTS" id="PR00081">
    <property type="entry name" value="GDHRDH"/>
</dbReference>
<dbReference type="PANTHER" id="PTHR42760">
    <property type="entry name" value="SHORT-CHAIN DEHYDROGENASES/REDUCTASES FAMILY MEMBER"/>
    <property type="match status" value="1"/>
</dbReference>
<comment type="similarity">
    <text evidence="1">Belongs to the short-chain dehydrogenases/reductases (SDR) family.</text>
</comment>
<dbReference type="InterPro" id="IPR002347">
    <property type="entry name" value="SDR_fam"/>
</dbReference>
<dbReference type="GO" id="GO:0016616">
    <property type="term" value="F:oxidoreductase activity, acting on the CH-OH group of donors, NAD or NADP as acceptor"/>
    <property type="evidence" value="ECO:0007669"/>
    <property type="project" value="TreeGrafter"/>
</dbReference>
<dbReference type="FunFam" id="3.40.50.720:FF:000084">
    <property type="entry name" value="Short-chain dehydrogenase reductase"/>
    <property type="match status" value="1"/>
</dbReference>
<dbReference type="Pfam" id="PF13561">
    <property type="entry name" value="adh_short_C2"/>
    <property type="match status" value="1"/>
</dbReference>
<evidence type="ECO:0000256" key="1">
    <source>
        <dbReference type="ARBA" id="ARBA00006484"/>
    </source>
</evidence>
<keyword evidence="4" id="KW-1185">Reference proteome</keyword>
<organism evidence="3 4">
    <name type="scientific">Pedobacter miscanthi</name>
    <dbReference type="NCBI Taxonomy" id="2259170"/>
    <lineage>
        <taxon>Bacteria</taxon>
        <taxon>Pseudomonadati</taxon>
        <taxon>Bacteroidota</taxon>
        <taxon>Sphingobacteriia</taxon>
        <taxon>Sphingobacteriales</taxon>
        <taxon>Sphingobacteriaceae</taxon>
        <taxon>Pedobacter</taxon>
    </lineage>
</organism>
<dbReference type="PANTHER" id="PTHR42760:SF133">
    <property type="entry name" value="3-OXOACYL-[ACYL-CARRIER-PROTEIN] REDUCTASE"/>
    <property type="match status" value="1"/>
</dbReference>
<protein>
    <submittedName>
        <fullName evidence="3">Glucose dehydrogenase</fullName>
    </submittedName>
</protein>